<dbReference type="OrthoDB" id="2365019at2759"/>
<keyword evidence="2" id="KW-1185">Reference proteome</keyword>
<evidence type="ECO:0000313" key="2">
    <source>
        <dbReference type="Proteomes" id="UP000266861"/>
    </source>
</evidence>
<reference evidence="1 2" key="1">
    <citation type="submission" date="2018-08" db="EMBL/GenBank/DDBJ databases">
        <title>Genome and evolution of the arbuscular mycorrhizal fungus Diversispora epigaea (formerly Glomus versiforme) and its bacterial endosymbionts.</title>
        <authorList>
            <person name="Sun X."/>
            <person name="Fei Z."/>
            <person name="Harrison M."/>
        </authorList>
    </citation>
    <scope>NUCLEOTIDE SEQUENCE [LARGE SCALE GENOMIC DNA]</scope>
    <source>
        <strain evidence="1 2">IT104</strain>
    </source>
</reference>
<dbReference type="EMBL" id="PQFF01000123">
    <property type="protein sequence ID" value="RHZ80732.1"/>
    <property type="molecule type" value="Genomic_DNA"/>
</dbReference>
<gene>
    <name evidence="1" type="ORF">Glove_132g88</name>
</gene>
<comment type="caution">
    <text evidence="1">The sequence shown here is derived from an EMBL/GenBank/DDBJ whole genome shotgun (WGS) entry which is preliminary data.</text>
</comment>
<protein>
    <recommendedName>
        <fullName evidence="3">HAT C-terminal dimerisation domain-containing protein</fullName>
    </recommendedName>
</protein>
<dbReference type="Proteomes" id="UP000266861">
    <property type="component" value="Unassembled WGS sequence"/>
</dbReference>
<sequence>MFVSILAIKFEPPITEIRRRAGEDPTLKREIYEIISSSIFWQHLGLLVEILHPYCKILNMLQSNKARLHEVIHSLAYIAQFWNNYSDSNLATRLIIRLEKRWKEWEQPLLLLAYLLHPDYRIKLFNNSNINYATLGSWLGYYYNVWMEKQPKCILKELDNYRLEVYPFNSSTWNQFNSDIYRYWCFCCASTNELGFVACRIFGICVNTASVERLWSCMGFLQSNRRNRLSNSKVLEMSKLRADITYNHRRQTNVPLTTIQTILSEIESLKYNEEYLADNENPADDENLQVIQNSQDPVEFDISMLEDESKGFDEIDDEEAENITHPAINFNAKLSNSKVLEMSKLRADITYNHRRQTNVPLTTIQTILSEIESLKYNEEYLADNENPADDENLQVIQNSQDPVEFDVEMEEDINLDDIEDDFGNYLQE</sequence>
<dbReference type="InterPro" id="IPR012337">
    <property type="entry name" value="RNaseH-like_sf"/>
</dbReference>
<dbReference type="SUPFAM" id="SSF53098">
    <property type="entry name" value="Ribonuclease H-like"/>
    <property type="match status" value="1"/>
</dbReference>
<name>A0A397J1F1_9GLOM</name>
<evidence type="ECO:0000313" key="1">
    <source>
        <dbReference type="EMBL" id="RHZ80732.1"/>
    </source>
</evidence>
<accession>A0A397J1F1</accession>
<dbReference type="AlphaFoldDB" id="A0A397J1F1"/>
<organism evidence="1 2">
    <name type="scientific">Diversispora epigaea</name>
    <dbReference type="NCBI Taxonomy" id="1348612"/>
    <lineage>
        <taxon>Eukaryota</taxon>
        <taxon>Fungi</taxon>
        <taxon>Fungi incertae sedis</taxon>
        <taxon>Mucoromycota</taxon>
        <taxon>Glomeromycotina</taxon>
        <taxon>Glomeromycetes</taxon>
        <taxon>Diversisporales</taxon>
        <taxon>Diversisporaceae</taxon>
        <taxon>Diversispora</taxon>
    </lineage>
</organism>
<proteinExistence type="predicted"/>
<evidence type="ECO:0008006" key="3">
    <source>
        <dbReference type="Google" id="ProtNLM"/>
    </source>
</evidence>